<organism evidence="10 11">
    <name type="scientific">Rhodopirellula sallentina SM41</name>
    <dbReference type="NCBI Taxonomy" id="1263870"/>
    <lineage>
        <taxon>Bacteria</taxon>
        <taxon>Pseudomonadati</taxon>
        <taxon>Planctomycetota</taxon>
        <taxon>Planctomycetia</taxon>
        <taxon>Pirellulales</taxon>
        <taxon>Pirellulaceae</taxon>
        <taxon>Rhodopirellula</taxon>
    </lineage>
</organism>
<dbReference type="PANTHER" id="PTHR22789:SF8">
    <property type="entry name" value="L-RIBULOSE-5-PHOSPHATE 4-EPIMERASE SGBE"/>
    <property type="match status" value="1"/>
</dbReference>
<dbReference type="SUPFAM" id="SSF53639">
    <property type="entry name" value="AraD/HMP-PK domain-like"/>
    <property type="match status" value="1"/>
</dbReference>
<gene>
    <name evidence="10" type="ORF">RSSM_01333</name>
</gene>
<evidence type="ECO:0000259" key="9">
    <source>
        <dbReference type="SMART" id="SM01007"/>
    </source>
</evidence>
<keyword evidence="8" id="KW-0119">Carbohydrate metabolism</keyword>
<evidence type="ECO:0000313" key="11">
    <source>
        <dbReference type="Proteomes" id="UP000011885"/>
    </source>
</evidence>
<dbReference type="InterPro" id="IPR050197">
    <property type="entry name" value="Aldolase_class_II_sugar_metab"/>
</dbReference>
<keyword evidence="5" id="KW-0479">Metal-binding</keyword>
<dbReference type="PATRIC" id="fig|1263870.3.peg.1434"/>
<evidence type="ECO:0000256" key="5">
    <source>
        <dbReference type="ARBA" id="ARBA00022723"/>
    </source>
</evidence>
<evidence type="ECO:0000256" key="1">
    <source>
        <dbReference type="ARBA" id="ARBA00001726"/>
    </source>
</evidence>
<sequence>MLDRLKKEVCEANRDLVRHHLVTLTWGNVSGYDSDSELIVIKPSGVSYEELTPQKMVVVDLDGNSVEGDLRPSSDTATHMLLYRSFIGIGGITHTHSRYGTVYAQARCEIPCLGTTHADHFYGPVPVTRPLTEEEVETGYEANTGAVIVERFANLDPQSMPAVLVAGHAPFVWGPSAKKSVENAVALEAVAEMALATQQSTLQAMQQGTHSAQELESYVLEKHYRRKHGSAAYYGQPSNSSASTQY</sequence>
<keyword evidence="7" id="KW-0413">Isomerase</keyword>
<reference evidence="10 11" key="1">
    <citation type="journal article" date="2013" name="Mar. Genomics">
        <title>Expression of sulfatases in Rhodopirellula baltica and the diversity of sulfatases in the genus Rhodopirellula.</title>
        <authorList>
            <person name="Wegner C.E."/>
            <person name="Richter-Heitmann T."/>
            <person name="Klindworth A."/>
            <person name="Klockow C."/>
            <person name="Richter M."/>
            <person name="Achstetter T."/>
            <person name="Glockner F.O."/>
            <person name="Harder J."/>
        </authorList>
    </citation>
    <scope>NUCLEOTIDE SEQUENCE [LARGE SCALE GENOMIC DNA]</scope>
    <source>
        <strain evidence="10 11">SM41</strain>
    </source>
</reference>
<dbReference type="GO" id="GO:0046872">
    <property type="term" value="F:metal ion binding"/>
    <property type="evidence" value="ECO:0007669"/>
    <property type="project" value="UniProtKB-KW"/>
</dbReference>
<dbReference type="PANTHER" id="PTHR22789">
    <property type="entry name" value="FUCULOSE PHOSPHATE ALDOLASE"/>
    <property type="match status" value="1"/>
</dbReference>
<evidence type="ECO:0000256" key="3">
    <source>
        <dbReference type="ARBA" id="ARBA00010037"/>
    </source>
</evidence>
<evidence type="ECO:0000256" key="6">
    <source>
        <dbReference type="ARBA" id="ARBA00022833"/>
    </source>
</evidence>
<dbReference type="InterPro" id="IPR036409">
    <property type="entry name" value="Aldolase_II/adducin_N_sf"/>
</dbReference>
<evidence type="ECO:0000256" key="8">
    <source>
        <dbReference type="ARBA" id="ARBA00023277"/>
    </source>
</evidence>
<dbReference type="Gene3D" id="3.40.225.10">
    <property type="entry name" value="Class II aldolase/adducin N-terminal domain"/>
    <property type="match status" value="1"/>
</dbReference>
<dbReference type="NCBIfam" id="NF006047">
    <property type="entry name" value="PRK08193.1"/>
    <property type="match status" value="1"/>
</dbReference>
<dbReference type="GO" id="GO:0019323">
    <property type="term" value="P:pentose catabolic process"/>
    <property type="evidence" value="ECO:0007669"/>
    <property type="project" value="TreeGrafter"/>
</dbReference>
<comment type="similarity">
    <text evidence="3">Belongs to the aldolase class II family. AraD/FucA subfamily.</text>
</comment>
<dbReference type="OrthoDB" id="9786287at2"/>
<dbReference type="RefSeq" id="WP_008675668.1">
    <property type="nucleotide sequence ID" value="NZ_ANOH01000103.1"/>
</dbReference>
<accession>M5U6Y4</accession>
<evidence type="ECO:0000256" key="4">
    <source>
        <dbReference type="ARBA" id="ARBA00013186"/>
    </source>
</evidence>
<keyword evidence="6" id="KW-0862">Zinc</keyword>
<dbReference type="EC" id="5.1.3.4" evidence="4"/>
<comment type="cofactor">
    <cofactor evidence="2">
        <name>Zn(2+)</name>
        <dbReference type="ChEBI" id="CHEBI:29105"/>
    </cofactor>
</comment>
<proteinExistence type="inferred from homology"/>
<dbReference type="GO" id="GO:0008742">
    <property type="term" value="F:L-ribulose-phosphate 4-epimerase activity"/>
    <property type="evidence" value="ECO:0007669"/>
    <property type="project" value="UniProtKB-EC"/>
</dbReference>
<dbReference type="SMART" id="SM01007">
    <property type="entry name" value="Aldolase_II"/>
    <property type="match status" value="1"/>
</dbReference>
<name>M5U6Y4_9BACT</name>
<keyword evidence="11" id="KW-1185">Reference proteome</keyword>
<dbReference type="GO" id="GO:0005829">
    <property type="term" value="C:cytosol"/>
    <property type="evidence" value="ECO:0007669"/>
    <property type="project" value="TreeGrafter"/>
</dbReference>
<comment type="caution">
    <text evidence="10">The sequence shown here is derived from an EMBL/GenBank/DDBJ whole genome shotgun (WGS) entry which is preliminary data.</text>
</comment>
<evidence type="ECO:0000256" key="2">
    <source>
        <dbReference type="ARBA" id="ARBA00001947"/>
    </source>
</evidence>
<evidence type="ECO:0000313" key="10">
    <source>
        <dbReference type="EMBL" id="EMI57227.1"/>
    </source>
</evidence>
<dbReference type="Proteomes" id="UP000011885">
    <property type="component" value="Unassembled WGS sequence"/>
</dbReference>
<dbReference type="InterPro" id="IPR001303">
    <property type="entry name" value="Aldolase_II/adducin_N"/>
</dbReference>
<dbReference type="EMBL" id="ANOH01000103">
    <property type="protein sequence ID" value="EMI57227.1"/>
    <property type="molecule type" value="Genomic_DNA"/>
</dbReference>
<dbReference type="GO" id="GO:0016832">
    <property type="term" value="F:aldehyde-lyase activity"/>
    <property type="evidence" value="ECO:0007669"/>
    <property type="project" value="TreeGrafter"/>
</dbReference>
<evidence type="ECO:0000256" key="7">
    <source>
        <dbReference type="ARBA" id="ARBA00023235"/>
    </source>
</evidence>
<dbReference type="FunFam" id="3.40.225.10:FF:000001">
    <property type="entry name" value="L-ribulose-5-phosphate 4-epimerase UlaF"/>
    <property type="match status" value="1"/>
</dbReference>
<dbReference type="AlphaFoldDB" id="M5U6Y4"/>
<dbReference type="Pfam" id="PF00596">
    <property type="entry name" value="Aldolase_II"/>
    <property type="match status" value="1"/>
</dbReference>
<comment type="catalytic activity">
    <reaction evidence="1">
        <text>L-ribulose 5-phosphate = D-xylulose 5-phosphate</text>
        <dbReference type="Rhea" id="RHEA:22368"/>
        <dbReference type="ChEBI" id="CHEBI:57737"/>
        <dbReference type="ChEBI" id="CHEBI:58226"/>
        <dbReference type="EC" id="5.1.3.4"/>
    </reaction>
</comment>
<protein>
    <recommendedName>
        <fullName evidence="4">L-ribulose-5-phosphate 4-epimerase</fullName>
        <ecNumber evidence="4">5.1.3.4</ecNumber>
    </recommendedName>
</protein>
<feature type="domain" description="Class II aldolase/adducin N-terminal" evidence="9">
    <location>
        <begin position="7"/>
        <end position="195"/>
    </location>
</feature>